<dbReference type="EMBL" id="OZ075132">
    <property type="protein sequence ID" value="CAL4984986.1"/>
    <property type="molecule type" value="Genomic_DNA"/>
</dbReference>
<feature type="chain" id="PRO_5044797314" evidence="2">
    <location>
        <begin position="30"/>
        <end position="90"/>
    </location>
</feature>
<name>A0ABC9ASV8_9POAL</name>
<proteinExistence type="predicted"/>
<sequence length="90" mass="9243">MASAASVKTTAAICCIMLILTMGQLMADAASPRQGSRHLLQFAGVEASNRASVTPPGTAPGTSQGLKNAPVRNTVESPATRRVRINGPPN</sequence>
<feature type="region of interest" description="Disordered" evidence="1">
    <location>
        <begin position="48"/>
        <end position="90"/>
    </location>
</feature>
<gene>
    <name evidence="3" type="ORF">URODEC1_LOCUS57746</name>
</gene>
<reference evidence="4" key="1">
    <citation type="submission" date="2024-06" db="EMBL/GenBank/DDBJ databases">
        <authorList>
            <person name="Ryan C."/>
        </authorList>
    </citation>
    <scope>NUCLEOTIDE SEQUENCE [LARGE SCALE GENOMIC DNA]</scope>
</reference>
<dbReference type="AlphaFoldDB" id="A0ABC9ASV8"/>
<evidence type="ECO:0000256" key="2">
    <source>
        <dbReference type="SAM" id="SignalP"/>
    </source>
</evidence>
<evidence type="ECO:0000313" key="3">
    <source>
        <dbReference type="EMBL" id="CAL4984986.1"/>
    </source>
</evidence>
<reference evidence="3 4" key="2">
    <citation type="submission" date="2024-10" db="EMBL/GenBank/DDBJ databases">
        <authorList>
            <person name="Ryan C."/>
        </authorList>
    </citation>
    <scope>NUCLEOTIDE SEQUENCE [LARGE SCALE GENOMIC DNA]</scope>
</reference>
<keyword evidence="4" id="KW-1185">Reference proteome</keyword>
<evidence type="ECO:0000256" key="1">
    <source>
        <dbReference type="SAM" id="MobiDB-lite"/>
    </source>
</evidence>
<accession>A0ABC9ASV8</accession>
<feature type="signal peptide" evidence="2">
    <location>
        <begin position="1"/>
        <end position="29"/>
    </location>
</feature>
<protein>
    <submittedName>
        <fullName evidence="3">Uncharacterized protein</fullName>
    </submittedName>
</protein>
<organism evidence="3 4">
    <name type="scientific">Urochloa decumbens</name>
    <dbReference type="NCBI Taxonomy" id="240449"/>
    <lineage>
        <taxon>Eukaryota</taxon>
        <taxon>Viridiplantae</taxon>
        <taxon>Streptophyta</taxon>
        <taxon>Embryophyta</taxon>
        <taxon>Tracheophyta</taxon>
        <taxon>Spermatophyta</taxon>
        <taxon>Magnoliopsida</taxon>
        <taxon>Liliopsida</taxon>
        <taxon>Poales</taxon>
        <taxon>Poaceae</taxon>
        <taxon>PACMAD clade</taxon>
        <taxon>Panicoideae</taxon>
        <taxon>Panicodae</taxon>
        <taxon>Paniceae</taxon>
        <taxon>Melinidinae</taxon>
        <taxon>Urochloa</taxon>
    </lineage>
</organism>
<evidence type="ECO:0000313" key="4">
    <source>
        <dbReference type="Proteomes" id="UP001497457"/>
    </source>
</evidence>
<dbReference type="Proteomes" id="UP001497457">
    <property type="component" value="Chromosome 22rd"/>
</dbReference>
<keyword evidence="2" id="KW-0732">Signal</keyword>